<evidence type="ECO:0000313" key="3">
    <source>
        <dbReference type="Proteomes" id="UP000266118"/>
    </source>
</evidence>
<dbReference type="EMBL" id="CP032489">
    <property type="protein sequence ID" value="AYD47978.1"/>
    <property type="molecule type" value="Genomic_DNA"/>
</dbReference>
<keyword evidence="3" id="KW-1185">Reference proteome</keyword>
<feature type="transmembrane region" description="Helical" evidence="1">
    <location>
        <begin position="12"/>
        <end position="34"/>
    </location>
</feature>
<keyword evidence="1" id="KW-0812">Transmembrane</keyword>
<dbReference type="KEGG" id="ark:D6B99_10475"/>
<proteinExistence type="predicted"/>
<dbReference type="Proteomes" id="UP000266118">
    <property type="component" value="Chromosome"/>
</dbReference>
<feature type="transmembrane region" description="Helical" evidence="1">
    <location>
        <begin position="46"/>
        <end position="67"/>
    </location>
</feature>
<reference evidence="2 3" key="1">
    <citation type="submission" date="2018-09" db="EMBL/GenBank/DDBJ databases">
        <title>Arachidicoccus sp. nov., a bacterium isolated from soil.</title>
        <authorList>
            <person name="Weon H.-Y."/>
            <person name="Kwon S.-W."/>
            <person name="Lee S.A."/>
        </authorList>
    </citation>
    <scope>NUCLEOTIDE SEQUENCE [LARGE SCALE GENOMIC DNA]</scope>
    <source>
        <strain evidence="2 3">KIS59-12</strain>
    </source>
</reference>
<accession>A0A386HPV0</accession>
<organism evidence="2 3">
    <name type="scientific">Arachidicoccus soli</name>
    <dbReference type="NCBI Taxonomy" id="2341117"/>
    <lineage>
        <taxon>Bacteria</taxon>
        <taxon>Pseudomonadati</taxon>
        <taxon>Bacteroidota</taxon>
        <taxon>Chitinophagia</taxon>
        <taxon>Chitinophagales</taxon>
        <taxon>Chitinophagaceae</taxon>
        <taxon>Arachidicoccus</taxon>
    </lineage>
</organism>
<dbReference type="AlphaFoldDB" id="A0A386HPV0"/>
<gene>
    <name evidence="2" type="ORF">D6B99_10475</name>
</gene>
<keyword evidence="1" id="KW-0472">Membrane</keyword>
<sequence length="90" mass="10440">MGPGFYPHNSIFEVMMATGLVGLVCFGNWLYNVFKAARKIINQSQFAWTLYLLIQYFILGLTSYSVFTNSYFWYFSAIVIWLGQKTKKNA</sequence>
<evidence type="ECO:0000256" key="1">
    <source>
        <dbReference type="SAM" id="Phobius"/>
    </source>
</evidence>
<dbReference type="OrthoDB" id="1424450at2"/>
<protein>
    <submittedName>
        <fullName evidence="2">Uncharacterized protein</fullName>
    </submittedName>
</protein>
<evidence type="ECO:0000313" key="2">
    <source>
        <dbReference type="EMBL" id="AYD47978.1"/>
    </source>
</evidence>
<name>A0A386HPV0_9BACT</name>
<keyword evidence="1" id="KW-1133">Transmembrane helix</keyword>